<evidence type="ECO:0000313" key="9">
    <source>
        <dbReference type="RefSeq" id="XP_014672959.1"/>
    </source>
</evidence>
<dbReference type="SMART" id="SM00355">
    <property type="entry name" value="ZnF_C2H2"/>
    <property type="match status" value="2"/>
</dbReference>
<feature type="compositionally biased region" description="Polar residues" evidence="5">
    <location>
        <begin position="756"/>
        <end position="766"/>
    </location>
</feature>
<dbReference type="InterPro" id="IPR016024">
    <property type="entry name" value="ARM-type_fold"/>
</dbReference>
<proteinExistence type="predicted"/>
<feature type="region of interest" description="Disordered" evidence="5">
    <location>
        <begin position="778"/>
        <end position="798"/>
    </location>
</feature>
<evidence type="ECO:0000259" key="6">
    <source>
        <dbReference type="PROSITE" id="PS51011"/>
    </source>
</evidence>
<feature type="domain" description="RFX-type winged-helix" evidence="7">
    <location>
        <begin position="570"/>
        <end position="645"/>
    </location>
</feature>
<feature type="region of interest" description="Disordered" evidence="5">
    <location>
        <begin position="476"/>
        <end position="561"/>
    </location>
</feature>
<feature type="compositionally biased region" description="Low complexity" evidence="5">
    <location>
        <begin position="830"/>
        <end position="845"/>
    </location>
</feature>
<reference evidence="9 10" key="1">
    <citation type="submission" date="2025-05" db="UniProtKB">
        <authorList>
            <consortium name="RefSeq"/>
        </authorList>
    </citation>
    <scope>IDENTIFICATION</scope>
</reference>
<dbReference type="InterPro" id="IPR003150">
    <property type="entry name" value="DNA-bd_RFX"/>
</dbReference>
<feature type="compositionally biased region" description="Polar residues" evidence="5">
    <location>
        <begin position="1380"/>
        <end position="1398"/>
    </location>
</feature>
<dbReference type="RefSeq" id="XP_014672959.1">
    <property type="nucleotide sequence ID" value="XM_014817473.1"/>
</dbReference>
<feature type="compositionally biased region" description="Low complexity" evidence="5">
    <location>
        <begin position="486"/>
        <end position="507"/>
    </location>
</feature>
<dbReference type="InterPro" id="IPR036390">
    <property type="entry name" value="WH_DNA-bd_sf"/>
</dbReference>
<dbReference type="CDD" id="cd16866">
    <property type="entry name" value="ARID_ARID2"/>
    <property type="match status" value="1"/>
</dbReference>
<feature type="compositionally biased region" description="Polar residues" evidence="5">
    <location>
        <begin position="967"/>
        <end position="999"/>
    </location>
</feature>
<feature type="domain" description="ARID" evidence="6">
    <location>
        <begin position="13"/>
        <end position="105"/>
    </location>
</feature>
<dbReference type="InterPro" id="IPR036388">
    <property type="entry name" value="WH-like_DNA-bd_sf"/>
</dbReference>
<dbReference type="SUPFAM" id="SSF48371">
    <property type="entry name" value="ARM repeat"/>
    <property type="match status" value="1"/>
</dbReference>
<gene>
    <name evidence="9 10" type="primary">LOC106813343</name>
</gene>
<evidence type="ECO:0000256" key="1">
    <source>
        <dbReference type="ARBA" id="ARBA00022853"/>
    </source>
</evidence>
<keyword evidence="8" id="KW-1185">Reference proteome</keyword>
<name>A0ABM1EL97_PRICU</name>
<evidence type="ECO:0000256" key="3">
    <source>
        <dbReference type="ARBA" id="ARBA00023163"/>
    </source>
</evidence>
<dbReference type="InterPro" id="IPR011989">
    <property type="entry name" value="ARM-like"/>
</dbReference>
<keyword evidence="3" id="KW-0804">Transcription</keyword>
<dbReference type="SUPFAM" id="SSF46774">
    <property type="entry name" value="ARID-like"/>
    <property type="match status" value="1"/>
</dbReference>
<feature type="compositionally biased region" description="Polar residues" evidence="5">
    <location>
        <begin position="679"/>
        <end position="694"/>
    </location>
</feature>
<feature type="compositionally biased region" description="Pro residues" evidence="5">
    <location>
        <begin position="659"/>
        <end position="671"/>
    </location>
</feature>
<evidence type="ECO:0000256" key="2">
    <source>
        <dbReference type="ARBA" id="ARBA00023015"/>
    </source>
</evidence>
<feature type="region of interest" description="Disordered" evidence="5">
    <location>
        <begin position="629"/>
        <end position="766"/>
    </location>
</feature>
<feature type="compositionally biased region" description="Polar residues" evidence="5">
    <location>
        <begin position="705"/>
        <end position="737"/>
    </location>
</feature>
<feature type="region of interest" description="Disordered" evidence="5">
    <location>
        <begin position="813"/>
        <end position="946"/>
    </location>
</feature>
<feature type="compositionally biased region" description="Polar residues" evidence="5">
    <location>
        <begin position="813"/>
        <end position="829"/>
    </location>
</feature>
<dbReference type="PROSITE" id="PS00028">
    <property type="entry name" value="ZINC_FINGER_C2H2_1"/>
    <property type="match status" value="1"/>
</dbReference>
<dbReference type="GeneID" id="106813343"/>
<dbReference type="RefSeq" id="XP_014672968.1">
    <property type="nucleotide sequence ID" value="XM_014817482.1"/>
</dbReference>
<evidence type="ECO:0000259" key="7">
    <source>
        <dbReference type="PROSITE" id="PS51526"/>
    </source>
</evidence>
<feature type="compositionally biased region" description="Low complexity" evidence="5">
    <location>
        <begin position="1479"/>
        <end position="1493"/>
    </location>
</feature>
<dbReference type="InterPro" id="IPR013087">
    <property type="entry name" value="Znf_C2H2_type"/>
</dbReference>
<keyword evidence="4" id="KW-0539">Nucleus</keyword>
<dbReference type="PROSITE" id="PS51011">
    <property type="entry name" value="ARID"/>
    <property type="match status" value="1"/>
</dbReference>
<dbReference type="PANTHER" id="PTHR22970:SF14">
    <property type="entry name" value="AT-RICH INTERACTIVE DOMAIN-CONTAINING PROTEIN 2"/>
    <property type="match status" value="1"/>
</dbReference>
<dbReference type="Pfam" id="PF01388">
    <property type="entry name" value="ARID"/>
    <property type="match status" value="1"/>
</dbReference>
<feature type="region of interest" description="Disordered" evidence="5">
    <location>
        <begin position="1370"/>
        <end position="1431"/>
    </location>
</feature>
<feature type="compositionally biased region" description="Polar residues" evidence="5">
    <location>
        <begin position="783"/>
        <end position="798"/>
    </location>
</feature>
<dbReference type="Gene3D" id="1.10.10.10">
    <property type="entry name" value="Winged helix-like DNA-binding domain superfamily/Winged helix DNA-binding domain"/>
    <property type="match status" value="1"/>
</dbReference>
<feature type="compositionally biased region" description="Polar residues" evidence="5">
    <location>
        <begin position="864"/>
        <end position="896"/>
    </location>
</feature>
<keyword evidence="2" id="KW-0805">Transcription regulation</keyword>
<evidence type="ECO:0000256" key="4">
    <source>
        <dbReference type="ARBA" id="ARBA00023242"/>
    </source>
</evidence>
<dbReference type="Proteomes" id="UP000695022">
    <property type="component" value="Unplaced"/>
</dbReference>
<dbReference type="InterPro" id="IPR001606">
    <property type="entry name" value="ARID_dom"/>
</dbReference>
<feature type="compositionally biased region" description="Low complexity" evidence="5">
    <location>
        <begin position="519"/>
        <end position="534"/>
    </location>
</feature>
<dbReference type="SUPFAM" id="SSF46785">
    <property type="entry name" value="Winged helix' DNA-binding domain"/>
    <property type="match status" value="1"/>
</dbReference>
<protein>
    <submittedName>
        <fullName evidence="9 10">AT-rich interactive domain-containing protein 2-like isoform X1</fullName>
    </submittedName>
</protein>
<dbReference type="Pfam" id="PF02257">
    <property type="entry name" value="RFX_DNA_binding"/>
    <property type="match status" value="1"/>
</dbReference>
<evidence type="ECO:0000313" key="8">
    <source>
        <dbReference type="Proteomes" id="UP000695022"/>
    </source>
</evidence>
<dbReference type="InterPro" id="IPR052406">
    <property type="entry name" value="Chromatin_Remodeling_Comp"/>
</dbReference>
<feature type="compositionally biased region" description="Polar residues" evidence="5">
    <location>
        <begin position="1409"/>
        <end position="1427"/>
    </location>
</feature>
<keyword evidence="1" id="KW-0156">Chromatin regulator</keyword>
<dbReference type="Gene3D" id="1.10.150.60">
    <property type="entry name" value="ARID DNA-binding domain"/>
    <property type="match status" value="1"/>
</dbReference>
<feature type="region of interest" description="Disordered" evidence="5">
    <location>
        <begin position="1443"/>
        <end position="1530"/>
    </location>
</feature>
<dbReference type="Gene3D" id="1.25.10.10">
    <property type="entry name" value="Leucine-rich Repeat Variant"/>
    <property type="match status" value="1"/>
</dbReference>
<organism evidence="8 10">
    <name type="scientific">Priapulus caudatus</name>
    <name type="common">Priapulid worm</name>
    <dbReference type="NCBI Taxonomy" id="37621"/>
    <lineage>
        <taxon>Eukaryota</taxon>
        <taxon>Metazoa</taxon>
        <taxon>Ecdysozoa</taxon>
        <taxon>Scalidophora</taxon>
        <taxon>Priapulida</taxon>
        <taxon>Priapulimorpha</taxon>
        <taxon>Priapulimorphida</taxon>
        <taxon>Priapulidae</taxon>
        <taxon>Priapulus</taxon>
    </lineage>
</organism>
<dbReference type="PANTHER" id="PTHR22970">
    <property type="entry name" value="AT-RICH INTERACTIVE DOMAIN-CONTAINING PROTEIN 2"/>
    <property type="match status" value="1"/>
</dbReference>
<feature type="region of interest" description="Disordered" evidence="5">
    <location>
        <begin position="961"/>
        <end position="1085"/>
    </location>
</feature>
<feature type="compositionally biased region" description="Polar residues" evidence="5">
    <location>
        <begin position="1494"/>
        <end position="1505"/>
    </location>
</feature>
<evidence type="ECO:0000256" key="5">
    <source>
        <dbReference type="SAM" id="MobiDB-lite"/>
    </source>
</evidence>
<accession>A0ABM1EL97</accession>
<dbReference type="SMART" id="SM00501">
    <property type="entry name" value="BRIGHT"/>
    <property type="match status" value="1"/>
</dbReference>
<dbReference type="InterPro" id="IPR036431">
    <property type="entry name" value="ARID_dom_sf"/>
</dbReference>
<feature type="compositionally biased region" description="Low complexity" evidence="5">
    <location>
        <begin position="1521"/>
        <end position="1530"/>
    </location>
</feature>
<evidence type="ECO:0000313" key="10">
    <source>
        <dbReference type="RefSeq" id="XP_014672968.1"/>
    </source>
</evidence>
<sequence length="1730" mass="188385">MAKELGKDPLTYEREKQAFLDELKQFHSSRRTPLSRLPTISGREVDLHLLYHKVTSLGGWNKVSDQERWGELLGLFHLPRACGNATEALKHIYIRFLDLYEKVNFLGEDPADEDDDYESRKTKGPSLVDQVSMVYRKEHHTIPDTLRSFHGLSMEFAKLSQYDKLIYSLMSGLPNEVDFALNVCVLLSNEGKHVLRLQRCPRLLDLLLAHAGIFAEGAATLQSVYESWRALTHRQFVRFWYDTVKDEGIRELIPLLVNKDGESLEDSPGDELFTLSRNYGVHDTEGQRIEQIVVILRNLSFENGNIPVMACNSSCIRFLLLCAHCSWSTLRQMALDTLANLARQLELEPIEVLNTQLLFRTIACCVSSADKFETIRGMEVLANLCLHELNEETIVGNVDEWVYRKICLMLTVHDIMLIVYTLEVLYQLSELGEATCTNIASVHKSVEILVDMATVEAQAFGPEALVGMKVVEYIPPTPQGVPHPNAQALSQQQQQQQQQSLRDSLAQGRPMPLSAPLPQHQQKAAHMQQQQQQQQKEHHHHQRPILPASMTSNATPGTHPHPTIEPEKFACHWLQSSFEEHPGSSYPKVDMYTEYLGATSKLGRAAILNSTKFAECLKKVFPKAGVKKVELGGGGSVQHHDRLRRKHPVPSAKQQPWYQRPPPPTSLPTPSRPERPVSRGSNSSRLSTPLSPSQIRFPMLPAHLRSQSPSTPPSGQASPNMFSPASPLLSAQLNSPASDGGLAIQPGQFKSRDHGTSTPSGNAGQKYPSIQQALLAKSKDTRSLPSPTQHGQLSPSNNTSLIKSLLATKVTQNMQHRAQNQQNKRTGVTSPGSPRSPQQPSLSNPCVPHEFHHGNQHHSYHQAVISSASPLQSHPGEQQDWTSGSDRTSKSQSSMGRSRPTAPPKSPLSGGQPWSHRGPAEALPERGVGGGSGADPVQLGEHAASTAGARITSECRNEHSGIFCEPSSETGEQQPRLNSGSATSQGTSGVFSAASQTETGAARNELIGSGPPHPATNGVNGCLSSPSGSASSRDNAEMAGGKQPQNGHGGMPCRIQETPRAGNPDHSPVTMETEGKLSNGPIFTGAEKGRSEAEMASEILKEAKEAALSDLITDKAVFLNGFCESPHVKSFDSIVNHVGNGDTGAEALQNAMKTPKADALDAVRNVPQENNMAVASEEKTNLNHEPPVDSCVNKSEVDVGSVSCNKVQDNCRPQMLVGEQSKCDVVQSDMTQVSENVTLAGCDKPASQHLPVSKQVPINDFKGQVSSAQMLQHQDFHKHVVKEEKPSPMDVDTEVSTLPNKLKQKSCLLGELLESTSVEKPPISLNINSARAAEKKTDSMFVPVSQNSAMQGFIARPAVVLPSRQLGALPGQLPQPYVSVPSTITPTKRPSTEPSAGPNSKRPAPPPFSQRNVPSPMQISSPPSLNTAPAPHSPILKLALEKSSAVKGATSPRRAGATTPKSVPKMPVATCSRPAATKSNTSQSNTHSSTAAHQRNTAAHSSAAVSQAKLPPAQPLPPTPQQQQAAQKQAAELQQRALKLQCPPDLLYKCEWTGCTHLCKGAGGIFKHVVKVHCTQDGPCLWEPCDKMVRKRWSLATHLQDIHCQDKLLRMAAVRRFHVEQLGDSPLPPAQLPPQHPGFHPNAAILAIRRHAVPPAAVFVDEKEGPVTKHIRLTASLILRNLARYSHLGRSKLKPHEQKLAQLSLSCVESSTALANCLFELRYDHSVAPT</sequence>
<dbReference type="PROSITE" id="PS51526">
    <property type="entry name" value="RFX_DBD"/>
    <property type="match status" value="1"/>
</dbReference>
<dbReference type="SMART" id="SM01014">
    <property type="entry name" value="ARID"/>
    <property type="match status" value="1"/>
</dbReference>